<proteinExistence type="predicted"/>
<keyword evidence="1" id="KW-0812">Transmembrane</keyword>
<feature type="transmembrane region" description="Helical" evidence="1">
    <location>
        <begin position="103"/>
        <end position="121"/>
    </location>
</feature>
<feature type="transmembrane region" description="Helical" evidence="1">
    <location>
        <begin position="20"/>
        <end position="52"/>
    </location>
</feature>
<dbReference type="RefSeq" id="WP_386740543.1">
    <property type="nucleotide sequence ID" value="NZ_JBHSMG010000002.1"/>
</dbReference>
<organism evidence="2 3">
    <name type="scientific">Lysinimonas soli</name>
    <dbReference type="NCBI Taxonomy" id="1074233"/>
    <lineage>
        <taxon>Bacteria</taxon>
        <taxon>Bacillati</taxon>
        <taxon>Actinomycetota</taxon>
        <taxon>Actinomycetes</taxon>
        <taxon>Micrococcales</taxon>
        <taxon>Microbacteriaceae</taxon>
        <taxon>Lysinimonas</taxon>
    </lineage>
</organism>
<evidence type="ECO:0000313" key="3">
    <source>
        <dbReference type="Proteomes" id="UP001596039"/>
    </source>
</evidence>
<keyword evidence="1" id="KW-1133">Transmembrane helix</keyword>
<sequence length="162" mass="17434">MTTRRPLRWGGSRSRAIGGVALIVSGGVAIAGSDTYVLLLLLAGTVAHVTGWCVMPADGWRRVTAAALSTPAVWLLLTGPRFIAVLVLPYIGWLLVRHRPLRSYPTITFVLAGAVILPSLFSNYSQMLPAVAIEFAVIVASAWAAWAVATTRDSRHLPEQYP</sequence>
<keyword evidence="1" id="KW-0472">Membrane</keyword>
<evidence type="ECO:0000256" key="1">
    <source>
        <dbReference type="SAM" id="Phobius"/>
    </source>
</evidence>
<comment type="caution">
    <text evidence="2">The sequence shown here is derived from an EMBL/GenBank/DDBJ whole genome shotgun (WGS) entry which is preliminary data.</text>
</comment>
<dbReference type="EMBL" id="JBHSMG010000002">
    <property type="protein sequence ID" value="MFC5502843.1"/>
    <property type="molecule type" value="Genomic_DNA"/>
</dbReference>
<gene>
    <name evidence="2" type="ORF">ACFPJ4_11385</name>
</gene>
<keyword evidence="3" id="KW-1185">Reference proteome</keyword>
<accession>A0ABW0NSU8</accession>
<evidence type="ECO:0000313" key="2">
    <source>
        <dbReference type="EMBL" id="MFC5502843.1"/>
    </source>
</evidence>
<feature type="transmembrane region" description="Helical" evidence="1">
    <location>
        <begin position="72"/>
        <end position="96"/>
    </location>
</feature>
<name>A0ABW0NSU8_9MICO</name>
<dbReference type="Proteomes" id="UP001596039">
    <property type="component" value="Unassembled WGS sequence"/>
</dbReference>
<protein>
    <submittedName>
        <fullName evidence="2">Uncharacterized protein</fullName>
    </submittedName>
</protein>
<reference evidence="3" key="1">
    <citation type="journal article" date="2019" name="Int. J. Syst. Evol. Microbiol.">
        <title>The Global Catalogue of Microorganisms (GCM) 10K type strain sequencing project: providing services to taxonomists for standard genome sequencing and annotation.</title>
        <authorList>
            <consortium name="The Broad Institute Genomics Platform"/>
            <consortium name="The Broad Institute Genome Sequencing Center for Infectious Disease"/>
            <person name="Wu L."/>
            <person name="Ma J."/>
        </authorList>
    </citation>
    <scope>NUCLEOTIDE SEQUENCE [LARGE SCALE GENOMIC DNA]</scope>
    <source>
        <strain evidence="3">CGMCC 4.6997</strain>
    </source>
</reference>
<feature type="transmembrane region" description="Helical" evidence="1">
    <location>
        <begin position="127"/>
        <end position="149"/>
    </location>
</feature>